<evidence type="ECO:0000313" key="1">
    <source>
        <dbReference type="Ensembl" id="ENSGWIP00000039587.1"/>
    </source>
</evidence>
<dbReference type="Proteomes" id="UP000694680">
    <property type="component" value="Chromosome 4"/>
</dbReference>
<protein>
    <submittedName>
        <fullName evidence="1">Uncharacterized protein</fullName>
    </submittedName>
</protein>
<reference evidence="1" key="2">
    <citation type="submission" date="2025-08" db="UniProtKB">
        <authorList>
            <consortium name="Ensembl"/>
        </authorList>
    </citation>
    <scope>IDENTIFICATION</scope>
</reference>
<reference evidence="1" key="3">
    <citation type="submission" date="2025-09" db="UniProtKB">
        <authorList>
            <consortium name="Ensembl"/>
        </authorList>
    </citation>
    <scope>IDENTIFICATION</scope>
</reference>
<dbReference type="AlphaFoldDB" id="A0A8C5H696"/>
<keyword evidence="2" id="KW-1185">Reference proteome</keyword>
<dbReference type="Ensembl" id="ENSGWIT00000043035.1">
    <property type="protein sequence ID" value="ENSGWIP00000039587.1"/>
    <property type="gene ID" value="ENSGWIG00000020093.1"/>
</dbReference>
<name>A0A8C5H696_GOUWI</name>
<organism evidence="1 2">
    <name type="scientific">Gouania willdenowi</name>
    <name type="common">Blunt-snouted clingfish</name>
    <name type="synonym">Lepadogaster willdenowi</name>
    <dbReference type="NCBI Taxonomy" id="441366"/>
    <lineage>
        <taxon>Eukaryota</taxon>
        <taxon>Metazoa</taxon>
        <taxon>Chordata</taxon>
        <taxon>Craniata</taxon>
        <taxon>Vertebrata</taxon>
        <taxon>Euteleostomi</taxon>
        <taxon>Actinopterygii</taxon>
        <taxon>Neopterygii</taxon>
        <taxon>Teleostei</taxon>
        <taxon>Neoteleostei</taxon>
        <taxon>Acanthomorphata</taxon>
        <taxon>Ovalentaria</taxon>
        <taxon>Blenniimorphae</taxon>
        <taxon>Blenniiformes</taxon>
        <taxon>Gobiesocoidei</taxon>
        <taxon>Gobiesocidae</taxon>
        <taxon>Gobiesocinae</taxon>
        <taxon>Gouania</taxon>
    </lineage>
</organism>
<evidence type="ECO:0000313" key="2">
    <source>
        <dbReference type="Proteomes" id="UP000694680"/>
    </source>
</evidence>
<reference evidence="1" key="1">
    <citation type="submission" date="2020-06" db="EMBL/GenBank/DDBJ databases">
        <authorList>
            <consortium name="Wellcome Sanger Institute Data Sharing"/>
        </authorList>
    </citation>
    <scope>NUCLEOTIDE SEQUENCE [LARGE SCALE GENOMIC DNA]</scope>
</reference>
<proteinExistence type="predicted"/>
<sequence>VKTTGAAVNYTKHGHFEDFRRQILNDVHVHRDDVFKVWKECREESFWYRGK</sequence>
<accession>A0A8C5H696</accession>